<evidence type="ECO:0000256" key="9">
    <source>
        <dbReference type="ARBA" id="ARBA00023136"/>
    </source>
</evidence>
<keyword evidence="6" id="KW-0547">Nucleotide-binding</keyword>
<name>A0ABS7YMA5_9VIBR</name>
<evidence type="ECO:0000256" key="2">
    <source>
        <dbReference type="ARBA" id="ARBA00005417"/>
    </source>
</evidence>
<keyword evidence="4" id="KW-1003">Cell membrane</keyword>
<dbReference type="InterPro" id="IPR003593">
    <property type="entry name" value="AAA+_ATPase"/>
</dbReference>
<dbReference type="SUPFAM" id="SSF52540">
    <property type="entry name" value="P-loop containing nucleoside triphosphate hydrolases"/>
    <property type="match status" value="1"/>
</dbReference>
<dbReference type="PANTHER" id="PTHR43297">
    <property type="entry name" value="OLIGOPEPTIDE TRANSPORT ATP-BINDING PROTEIN APPD"/>
    <property type="match status" value="1"/>
</dbReference>
<evidence type="ECO:0000256" key="8">
    <source>
        <dbReference type="ARBA" id="ARBA00022967"/>
    </source>
</evidence>
<reference evidence="12" key="1">
    <citation type="submission" date="2023-07" db="EMBL/GenBank/DDBJ databases">
        <title>Molecular identification of indigenous halophilic bacteria isolated from red sea cost, biodegradation of synthetic dyes and assessment of degraded metabolite toxicity.</title>
        <authorList>
            <person name="Chaieb K."/>
            <person name="Altayb H.N."/>
        </authorList>
    </citation>
    <scope>NUCLEOTIDE SEQUENCE [LARGE SCALE GENOMIC DNA]</scope>
    <source>
        <strain evidence="12">K20</strain>
    </source>
</reference>
<dbReference type="Pfam" id="PF00005">
    <property type="entry name" value="ABC_tran"/>
    <property type="match status" value="1"/>
</dbReference>
<evidence type="ECO:0000256" key="3">
    <source>
        <dbReference type="ARBA" id="ARBA00022448"/>
    </source>
</evidence>
<dbReference type="InterPro" id="IPR017871">
    <property type="entry name" value="ABC_transporter-like_CS"/>
</dbReference>
<evidence type="ECO:0000256" key="7">
    <source>
        <dbReference type="ARBA" id="ARBA00022840"/>
    </source>
</evidence>
<dbReference type="Gene3D" id="3.40.50.300">
    <property type="entry name" value="P-loop containing nucleotide triphosphate hydrolases"/>
    <property type="match status" value="1"/>
</dbReference>
<keyword evidence="12" id="KW-1185">Reference proteome</keyword>
<dbReference type="SMART" id="SM00382">
    <property type="entry name" value="AAA"/>
    <property type="match status" value="1"/>
</dbReference>
<evidence type="ECO:0000256" key="5">
    <source>
        <dbReference type="ARBA" id="ARBA00022519"/>
    </source>
</evidence>
<dbReference type="PROSITE" id="PS00211">
    <property type="entry name" value="ABC_TRANSPORTER_1"/>
    <property type="match status" value="1"/>
</dbReference>
<evidence type="ECO:0000313" key="11">
    <source>
        <dbReference type="EMBL" id="MCA2015369.1"/>
    </source>
</evidence>
<dbReference type="InterPro" id="IPR003439">
    <property type="entry name" value="ABC_transporter-like_ATP-bd"/>
</dbReference>
<evidence type="ECO:0000259" key="10">
    <source>
        <dbReference type="PROSITE" id="PS50893"/>
    </source>
</evidence>
<dbReference type="RefSeq" id="WP_225249751.1">
    <property type="nucleotide sequence ID" value="NZ_CP152307.1"/>
</dbReference>
<proteinExistence type="inferred from homology"/>
<evidence type="ECO:0000256" key="4">
    <source>
        <dbReference type="ARBA" id="ARBA00022475"/>
    </source>
</evidence>
<dbReference type="EMBL" id="JAIWIU010000025">
    <property type="protein sequence ID" value="MCA2015369.1"/>
    <property type="molecule type" value="Genomic_DNA"/>
</dbReference>
<dbReference type="Proteomes" id="UP001199044">
    <property type="component" value="Unassembled WGS sequence"/>
</dbReference>
<comment type="caution">
    <text evidence="11">The sequence shown here is derived from an EMBL/GenBank/DDBJ whole genome shotgun (WGS) entry which is preliminary data.</text>
</comment>
<evidence type="ECO:0000313" key="12">
    <source>
        <dbReference type="Proteomes" id="UP001199044"/>
    </source>
</evidence>
<protein>
    <submittedName>
        <fullName evidence="11">ATP-binding cassette domain-containing protein</fullName>
    </submittedName>
</protein>
<keyword evidence="5" id="KW-0997">Cell inner membrane</keyword>
<dbReference type="PROSITE" id="PS50893">
    <property type="entry name" value="ABC_TRANSPORTER_2"/>
    <property type="match status" value="1"/>
</dbReference>
<feature type="domain" description="ABC transporter" evidence="10">
    <location>
        <begin position="5"/>
        <end position="245"/>
    </location>
</feature>
<keyword evidence="3" id="KW-0813">Transport</keyword>
<gene>
    <name evidence="11" type="ORF">LDJ79_04545</name>
</gene>
<sequence>MVMQLTIENLSVNSGSKPLVSHLSLTINSGEILALIGASGSGKSITCTASQGVLPHGLTQTSGRLLINGNPIPAEQVRGRYVSTIMQNPRSAFNPVHTMWQHALETLSAAHGSTPSNAKEQVTQQMQNAGLTDVSSVLKLYPHEMSGGMLQRMMIALVMLSNSPFLFADEPTTDLDLVMQASILNLLESLVKSHRLGMLLVTHDMGVVARMAQRVMVMDRGQIVERADISELFTHPKHPITRELISAHLALYGLSLSDLEPTL</sequence>
<evidence type="ECO:0000256" key="6">
    <source>
        <dbReference type="ARBA" id="ARBA00022741"/>
    </source>
</evidence>
<comment type="subcellular location">
    <subcellularLocation>
        <location evidence="1">Cell inner membrane</location>
        <topology evidence="1">Peripheral membrane protein</topology>
    </subcellularLocation>
</comment>
<dbReference type="PANTHER" id="PTHR43297:SF14">
    <property type="entry name" value="ATPASE AAA-TYPE CORE DOMAIN-CONTAINING PROTEIN"/>
    <property type="match status" value="1"/>
</dbReference>
<evidence type="ECO:0000256" key="1">
    <source>
        <dbReference type="ARBA" id="ARBA00004417"/>
    </source>
</evidence>
<organism evidence="11 12">
    <name type="scientific">Vibrio tritonius</name>
    <dbReference type="NCBI Taxonomy" id="1435069"/>
    <lineage>
        <taxon>Bacteria</taxon>
        <taxon>Pseudomonadati</taxon>
        <taxon>Pseudomonadota</taxon>
        <taxon>Gammaproteobacteria</taxon>
        <taxon>Vibrionales</taxon>
        <taxon>Vibrionaceae</taxon>
        <taxon>Vibrio</taxon>
    </lineage>
</organism>
<comment type="similarity">
    <text evidence="2">Belongs to the ABC transporter superfamily.</text>
</comment>
<dbReference type="GO" id="GO:0005524">
    <property type="term" value="F:ATP binding"/>
    <property type="evidence" value="ECO:0007669"/>
    <property type="project" value="UniProtKB-KW"/>
</dbReference>
<keyword evidence="8" id="KW-1278">Translocase</keyword>
<keyword evidence="9" id="KW-0472">Membrane</keyword>
<dbReference type="CDD" id="cd03257">
    <property type="entry name" value="ABC_NikE_OppD_transporters"/>
    <property type="match status" value="1"/>
</dbReference>
<keyword evidence="7 11" id="KW-0067">ATP-binding</keyword>
<dbReference type="InterPro" id="IPR050388">
    <property type="entry name" value="ABC_Ni/Peptide_Import"/>
</dbReference>
<dbReference type="InterPro" id="IPR027417">
    <property type="entry name" value="P-loop_NTPase"/>
</dbReference>
<accession>A0ABS7YMA5</accession>